<comment type="caution">
    <text evidence="1">The sequence shown here is derived from an EMBL/GenBank/DDBJ whole genome shotgun (WGS) entry which is preliminary data.</text>
</comment>
<name>A0A5B7DE22_PORTR</name>
<dbReference type="EMBL" id="VSRR010000773">
    <property type="protein sequence ID" value="MPC19467.1"/>
    <property type="molecule type" value="Genomic_DNA"/>
</dbReference>
<evidence type="ECO:0000313" key="2">
    <source>
        <dbReference type="Proteomes" id="UP000324222"/>
    </source>
</evidence>
<reference evidence="1 2" key="1">
    <citation type="submission" date="2019-05" db="EMBL/GenBank/DDBJ databases">
        <title>Another draft genome of Portunus trituberculatus and its Hox gene families provides insights of decapod evolution.</title>
        <authorList>
            <person name="Jeong J.-H."/>
            <person name="Song I."/>
            <person name="Kim S."/>
            <person name="Choi T."/>
            <person name="Kim D."/>
            <person name="Ryu S."/>
            <person name="Kim W."/>
        </authorList>
    </citation>
    <scope>NUCLEOTIDE SEQUENCE [LARGE SCALE GENOMIC DNA]</scope>
    <source>
        <tissue evidence="1">Muscle</tissue>
    </source>
</reference>
<proteinExistence type="predicted"/>
<dbReference type="Proteomes" id="UP000324222">
    <property type="component" value="Unassembled WGS sequence"/>
</dbReference>
<dbReference type="AlphaFoldDB" id="A0A5B7DE22"/>
<evidence type="ECO:0000313" key="1">
    <source>
        <dbReference type="EMBL" id="MPC19467.1"/>
    </source>
</evidence>
<accession>A0A5B7DE22</accession>
<keyword evidence="2" id="KW-1185">Reference proteome</keyword>
<gene>
    <name evidence="1" type="ORF">E2C01_012383</name>
</gene>
<sequence>MQVPEWRRGGTVHSLIGIDQPHTPHAGPAARICISISQHLFEFMYENEIEVKNIRHRFSVCVEISVRELQ</sequence>
<organism evidence="1 2">
    <name type="scientific">Portunus trituberculatus</name>
    <name type="common">Swimming crab</name>
    <name type="synonym">Neptunus trituberculatus</name>
    <dbReference type="NCBI Taxonomy" id="210409"/>
    <lineage>
        <taxon>Eukaryota</taxon>
        <taxon>Metazoa</taxon>
        <taxon>Ecdysozoa</taxon>
        <taxon>Arthropoda</taxon>
        <taxon>Crustacea</taxon>
        <taxon>Multicrustacea</taxon>
        <taxon>Malacostraca</taxon>
        <taxon>Eumalacostraca</taxon>
        <taxon>Eucarida</taxon>
        <taxon>Decapoda</taxon>
        <taxon>Pleocyemata</taxon>
        <taxon>Brachyura</taxon>
        <taxon>Eubrachyura</taxon>
        <taxon>Portunoidea</taxon>
        <taxon>Portunidae</taxon>
        <taxon>Portuninae</taxon>
        <taxon>Portunus</taxon>
    </lineage>
</organism>
<protein>
    <submittedName>
        <fullName evidence="1">Uncharacterized protein</fullName>
    </submittedName>
</protein>